<sequence length="163" mass="18032">MEGLPEEEIWRCGKHPAMIASGVCPFCLRDRLRLLCSDCAKTRPCACAAPSISSSSSSSFSSLSSVDLVRSSSVSGIGAIGRVYNLIESEPAIRRSRSVAVPVVRRRAVGGDLGRRGWVAMFWPFRMKSRSMTAEKWKGWGWHFPSPIKAFRHRKTAPVLHRG</sequence>
<evidence type="ECO:0000313" key="1">
    <source>
        <dbReference type="Proteomes" id="UP001515500"/>
    </source>
</evidence>
<dbReference type="RefSeq" id="XP_039142293.1">
    <property type="nucleotide sequence ID" value="XM_039286359.1"/>
</dbReference>
<gene>
    <name evidence="2" type="primary">LOC120279423</name>
</gene>
<dbReference type="GeneID" id="120279423"/>
<dbReference type="PANTHER" id="PTHR34197">
    <property type="entry name" value="OS04G0591300 PROTEIN"/>
    <property type="match status" value="1"/>
</dbReference>
<protein>
    <submittedName>
        <fullName evidence="2">Uncharacterized protein LOC120279423</fullName>
    </submittedName>
</protein>
<keyword evidence="1" id="KW-1185">Reference proteome</keyword>
<organism evidence="1 2">
    <name type="scientific">Dioscorea cayennensis subsp. rotundata</name>
    <name type="common">White Guinea yam</name>
    <name type="synonym">Dioscorea rotundata</name>
    <dbReference type="NCBI Taxonomy" id="55577"/>
    <lineage>
        <taxon>Eukaryota</taxon>
        <taxon>Viridiplantae</taxon>
        <taxon>Streptophyta</taxon>
        <taxon>Embryophyta</taxon>
        <taxon>Tracheophyta</taxon>
        <taxon>Spermatophyta</taxon>
        <taxon>Magnoliopsida</taxon>
        <taxon>Liliopsida</taxon>
        <taxon>Dioscoreales</taxon>
        <taxon>Dioscoreaceae</taxon>
        <taxon>Dioscorea</taxon>
    </lineage>
</organism>
<name>A0AB40CW69_DIOCR</name>
<accession>A0AB40CW69</accession>
<dbReference type="Proteomes" id="UP001515500">
    <property type="component" value="Chromosome 16"/>
</dbReference>
<proteinExistence type="predicted"/>
<dbReference type="InterPro" id="IPR008004">
    <property type="entry name" value="OCTOPUS-like"/>
</dbReference>
<dbReference type="Pfam" id="PF05340">
    <property type="entry name" value="DUF740"/>
    <property type="match status" value="1"/>
</dbReference>
<dbReference type="AlphaFoldDB" id="A0AB40CW69"/>
<evidence type="ECO:0000313" key="2">
    <source>
        <dbReference type="RefSeq" id="XP_039142293.1"/>
    </source>
</evidence>
<reference evidence="2" key="1">
    <citation type="submission" date="2025-08" db="UniProtKB">
        <authorList>
            <consortium name="RefSeq"/>
        </authorList>
    </citation>
    <scope>IDENTIFICATION</scope>
</reference>
<dbReference type="PANTHER" id="PTHR34197:SF2">
    <property type="entry name" value="OS04G0591300 PROTEIN"/>
    <property type="match status" value="1"/>
</dbReference>